<comment type="caution">
    <text evidence="1">The sequence shown here is derived from an EMBL/GenBank/DDBJ whole genome shotgun (WGS) entry which is preliminary data.</text>
</comment>
<organism evidence="1">
    <name type="scientific">bioreactor metagenome</name>
    <dbReference type="NCBI Taxonomy" id="1076179"/>
    <lineage>
        <taxon>unclassified sequences</taxon>
        <taxon>metagenomes</taxon>
        <taxon>ecological metagenomes</taxon>
    </lineage>
</organism>
<reference evidence="1" key="1">
    <citation type="submission" date="2019-08" db="EMBL/GenBank/DDBJ databases">
        <authorList>
            <person name="Kucharzyk K."/>
            <person name="Murdoch R.W."/>
            <person name="Higgins S."/>
            <person name="Loffler F."/>
        </authorList>
    </citation>
    <scope>NUCLEOTIDE SEQUENCE</scope>
</reference>
<proteinExistence type="predicted"/>
<gene>
    <name evidence="1" type="ORF">SDC9_150456</name>
</gene>
<dbReference type="EMBL" id="VSSQ01049158">
    <property type="protein sequence ID" value="MPN03230.1"/>
    <property type="molecule type" value="Genomic_DNA"/>
</dbReference>
<dbReference type="Pfam" id="PF20551">
    <property type="entry name" value="DUF6765"/>
    <property type="match status" value="1"/>
</dbReference>
<accession>A0A645EPE7</accession>
<dbReference type="AlphaFoldDB" id="A0A645EPE7"/>
<dbReference type="InterPro" id="IPR046653">
    <property type="entry name" value="DUF6765"/>
</dbReference>
<evidence type="ECO:0000313" key="1">
    <source>
        <dbReference type="EMBL" id="MPN03230.1"/>
    </source>
</evidence>
<sequence>MATCHSYFQIETFNYEAMVNNTIAFHFVPGFKGENFTKRLRCMEESPIIMDLIKEVMLEDDLIKLGMVLHVYVDTFSHQGFNGMVSKVNAIKNCEAYNIKSLGLFDKTLKILKQLSQNNYEIYFDKIMPAYGHAQALDYPDLPYLEWAYEYDYSDEFNGLYKKIVIDNKDRYQRAFRGVEKLLKNYLLYHPHYRDSAIQFDSIEPLMKSLIYEGHDALRIKNWQNLLIEQRLLDRKDKDLLTYEDDRWLKDAFANYDRKVFENRVVENVRLADNFECSKWYGFYTAAKWYKKRFLEICNKYQLFLPI</sequence>
<protein>
    <submittedName>
        <fullName evidence="1">Uncharacterized protein</fullName>
    </submittedName>
</protein>
<name>A0A645EPE7_9ZZZZ</name>